<keyword evidence="4 11" id="KW-0285">Flavoprotein</keyword>
<keyword evidence="8 11" id="KW-0460">Magnesium</keyword>
<dbReference type="Pfam" id="PF02424">
    <property type="entry name" value="ApbE"/>
    <property type="match status" value="1"/>
</dbReference>
<dbReference type="Gene3D" id="3.10.520.10">
    <property type="entry name" value="ApbE-like domains"/>
    <property type="match status" value="1"/>
</dbReference>
<dbReference type="InterPro" id="IPR024932">
    <property type="entry name" value="ApbE"/>
</dbReference>
<keyword evidence="6 11" id="KW-0479">Metal-binding</keyword>
<dbReference type="EC" id="2.7.1.180" evidence="2 11"/>
<evidence type="ECO:0000256" key="12">
    <source>
        <dbReference type="SAM" id="Phobius"/>
    </source>
</evidence>
<dbReference type="PANTHER" id="PTHR30040">
    <property type="entry name" value="THIAMINE BIOSYNTHESIS LIPOPROTEIN APBE"/>
    <property type="match status" value="1"/>
</dbReference>
<dbReference type="PANTHER" id="PTHR30040:SF2">
    <property type="entry name" value="FAD:PROTEIN FMN TRANSFERASE"/>
    <property type="match status" value="1"/>
</dbReference>
<evidence type="ECO:0000313" key="14">
    <source>
        <dbReference type="Proteomes" id="UP000186666"/>
    </source>
</evidence>
<evidence type="ECO:0000256" key="4">
    <source>
        <dbReference type="ARBA" id="ARBA00022630"/>
    </source>
</evidence>
<sequence length="358" mass="39386">MISSKVKIWGLVILLLMAAGIGAFYWHNSSSKGDPPTNENEPATKTLFKFDTVINLKIYGDDESAKHLKKIEQMLDDVDQQINMSNKDSEIHAINQAAGKQAVKVSRETFDLMKVSVDYAKDTQGAFDPSIGPLVSLWKIGNGGEHVPDAKLIDQAKSLVNYQDIIMDEANLTIKLAKEGMSLDLGGIGKGYAADLVADYLHKEQIESAIIDLGGSSIIAIGRKPSGEQWRIGLQDPDRKRGEQLAIIQLDNETIDSSGVYERFFMENGVRYHHILDPKTGFPTQNGLKSVTIVGGTATDADVLSTAVVVMDLEEGMAYMNQKQNVEAMFITEDNRIYLTSGLKGKINLTNTRYTLVE</sequence>
<dbReference type="PIRSF" id="PIRSF006268">
    <property type="entry name" value="ApbE"/>
    <property type="match status" value="1"/>
</dbReference>
<evidence type="ECO:0000256" key="10">
    <source>
        <dbReference type="ARBA" id="ARBA00048540"/>
    </source>
</evidence>
<organism evidence="13 14">
    <name type="scientific">Paenibacillus macquariensis</name>
    <dbReference type="NCBI Taxonomy" id="948756"/>
    <lineage>
        <taxon>Bacteria</taxon>
        <taxon>Bacillati</taxon>
        <taxon>Bacillota</taxon>
        <taxon>Bacilli</taxon>
        <taxon>Bacillales</taxon>
        <taxon>Paenibacillaceae</taxon>
        <taxon>Paenibacillus</taxon>
    </lineage>
</organism>
<keyword evidence="7 11" id="KW-0274">FAD</keyword>
<dbReference type="EMBL" id="FTNK01000007">
    <property type="protein sequence ID" value="SIR12990.1"/>
    <property type="molecule type" value="Genomic_DNA"/>
</dbReference>
<evidence type="ECO:0000256" key="3">
    <source>
        <dbReference type="ARBA" id="ARBA00016337"/>
    </source>
</evidence>
<comment type="similarity">
    <text evidence="11">Belongs to the ApbE family.</text>
</comment>
<evidence type="ECO:0000256" key="5">
    <source>
        <dbReference type="ARBA" id="ARBA00022679"/>
    </source>
</evidence>
<accession>A0ABY1K1I3</accession>
<keyword evidence="12" id="KW-1133">Transmembrane helix</keyword>
<feature type="transmembrane region" description="Helical" evidence="12">
    <location>
        <begin position="7"/>
        <end position="26"/>
    </location>
</feature>
<keyword evidence="5 11" id="KW-0808">Transferase</keyword>
<evidence type="ECO:0000256" key="9">
    <source>
        <dbReference type="ARBA" id="ARBA00031306"/>
    </source>
</evidence>
<evidence type="ECO:0000256" key="2">
    <source>
        <dbReference type="ARBA" id="ARBA00011955"/>
    </source>
</evidence>
<proteinExistence type="inferred from homology"/>
<name>A0ABY1K1I3_9BACL</name>
<keyword evidence="13" id="KW-0449">Lipoprotein</keyword>
<evidence type="ECO:0000313" key="13">
    <source>
        <dbReference type="EMBL" id="SIR12990.1"/>
    </source>
</evidence>
<evidence type="ECO:0000256" key="6">
    <source>
        <dbReference type="ARBA" id="ARBA00022723"/>
    </source>
</evidence>
<gene>
    <name evidence="13" type="ORF">SAMN05421578_107181</name>
</gene>
<dbReference type="SUPFAM" id="SSF143631">
    <property type="entry name" value="ApbE-like"/>
    <property type="match status" value="1"/>
</dbReference>
<keyword evidence="12" id="KW-0472">Membrane</keyword>
<comment type="catalytic activity">
    <reaction evidence="10 11">
        <text>L-threonyl-[protein] + FAD = FMN-L-threonyl-[protein] + AMP + H(+)</text>
        <dbReference type="Rhea" id="RHEA:36847"/>
        <dbReference type="Rhea" id="RHEA-COMP:11060"/>
        <dbReference type="Rhea" id="RHEA-COMP:11061"/>
        <dbReference type="ChEBI" id="CHEBI:15378"/>
        <dbReference type="ChEBI" id="CHEBI:30013"/>
        <dbReference type="ChEBI" id="CHEBI:57692"/>
        <dbReference type="ChEBI" id="CHEBI:74257"/>
        <dbReference type="ChEBI" id="CHEBI:456215"/>
        <dbReference type="EC" id="2.7.1.180"/>
    </reaction>
</comment>
<comment type="caution">
    <text evidence="13">The sequence shown here is derived from an EMBL/GenBank/DDBJ whole genome shotgun (WGS) entry which is preliminary data.</text>
</comment>
<dbReference type="Proteomes" id="UP000186666">
    <property type="component" value="Unassembled WGS sequence"/>
</dbReference>
<dbReference type="RefSeq" id="WP_068587868.1">
    <property type="nucleotide sequence ID" value="NZ_FTNK01000007.1"/>
</dbReference>
<keyword evidence="14" id="KW-1185">Reference proteome</keyword>
<keyword evidence="12" id="KW-0812">Transmembrane</keyword>
<comment type="cofactor">
    <cofactor evidence="1">
        <name>Mg(2+)</name>
        <dbReference type="ChEBI" id="CHEBI:18420"/>
    </cofactor>
</comment>
<dbReference type="InterPro" id="IPR003374">
    <property type="entry name" value="ApbE-like_sf"/>
</dbReference>
<evidence type="ECO:0000256" key="1">
    <source>
        <dbReference type="ARBA" id="ARBA00001946"/>
    </source>
</evidence>
<evidence type="ECO:0000256" key="8">
    <source>
        <dbReference type="ARBA" id="ARBA00022842"/>
    </source>
</evidence>
<evidence type="ECO:0000256" key="7">
    <source>
        <dbReference type="ARBA" id="ARBA00022827"/>
    </source>
</evidence>
<evidence type="ECO:0000256" key="11">
    <source>
        <dbReference type="PIRNR" id="PIRNR006268"/>
    </source>
</evidence>
<protein>
    <recommendedName>
        <fullName evidence="3 11">FAD:protein FMN transferase</fullName>
        <ecNumber evidence="2 11">2.7.1.180</ecNumber>
    </recommendedName>
    <alternativeName>
        <fullName evidence="9 11">Flavin transferase</fullName>
    </alternativeName>
</protein>
<reference evidence="13 14" key="1">
    <citation type="submission" date="2017-01" db="EMBL/GenBank/DDBJ databases">
        <authorList>
            <person name="Varghese N."/>
            <person name="Submissions S."/>
        </authorList>
    </citation>
    <scope>NUCLEOTIDE SEQUENCE [LARGE SCALE GENOMIC DNA]</scope>
    <source>
        <strain evidence="13 14">ATCC 23464</strain>
    </source>
</reference>